<dbReference type="Pfam" id="PF07627">
    <property type="entry name" value="PSCyt3"/>
    <property type="match status" value="1"/>
</dbReference>
<feature type="domain" description="DUF1588" evidence="3">
    <location>
        <begin position="360"/>
        <end position="457"/>
    </location>
</feature>
<dbReference type="PROSITE" id="PS51257">
    <property type="entry name" value="PROKAR_LIPOPROTEIN"/>
    <property type="match status" value="1"/>
</dbReference>
<keyword evidence="7" id="KW-1185">Reference proteome</keyword>
<evidence type="ECO:0000313" key="6">
    <source>
        <dbReference type="EMBL" id="AKF10551.1"/>
    </source>
</evidence>
<evidence type="ECO:0000259" key="5">
    <source>
        <dbReference type="Pfam" id="PF07637"/>
    </source>
</evidence>
<dbReference type="Proteomes" id="UP000034883">
    <property type="component" value="Chromosome"/>
</dbReference>
<name>A0A0F6YNK5_9BACT</name>
<dbReference type="Pfam" id="PF07626">
    <property type="entry name" value="PSD3"/>
    <property type="match status" value="1"/>
</dbReference>
<feature type="domain" description="DUF1592" evidence="4">
    <location>
        <begin position="215"/>
        <end position="342"/>
    </location>
</feature>
<feature type="domain" description="DUF1595" evidence="5">
    <location>
        <begin position="142"/>
        <end position="203"/>
    </location>
</feature>
<dbReference type="InterPro" id="IPR011478">
    <property type="entry name" value="DUF1585"/>
</dbReference>
<dbReference type="InterPro" id="IPR013043">
    <property type="entry name" value="DUF1595"/>
</dbReference>
<organism evidence="6 7">
    <name type="scientific">Sandaracinus amylolyticus</name>
    <dbReference type="NCBI Taxonomy" id="927083"/>
    <lineage>
        <taxon>Bacteria</taxon>
        <taxon>Pseudomonadati</taxon>
        <taxon>Myxococcota</taxon>
        <taxon>Polyangia</taxon>
        <taxon>Polyangiales</taxon>
        <taxon>Sandaracinaceae</taxon>
        <taxon>Sandaracinus</taxon>
    </lineage>
</organism>
<evidence type="ECO:0000259" key="2">
    <source>
        <dbReference type="Pfam" id="PF07626"/>
    </source>
</evidence>
<dbReference type="InterPro" id="IPR013039">
    <property type="entry name" value="DUF1588"/>
</dbReference>
<evidence type="ECO:0000259" key="1">
    <source>
        <dbReference type="Pfam" id="PF07624"/>
    </source>
</evidence>
<dbReference type="Pfam" id="PF07631">
    <property type="entry name" value="PSD4"/>
    <property type="match status" value="1"/>
</dbReference>
<evidence type="ECO:0000259" key="4">
    <source>
        <dbReference type="Pfam" id="PF07631"/>
    </source>
</evidence>
<protein>
    <submittedName>
        <fullName evidence="6">Cellulose-binding domain protein</fullName>
    </submittedName>
</protein>
<sequence length="547" mass="58713">MRLSGLRAMLLVTAGLLALGGCVGDLGDSRGVGPGGWNGGPEPIPATTQPVQAAMRRLTAVQYDATMRALFGDDVQVDAELEADTPVNGFVAIGSARTTISPRAAELYESAALRIAESELTDPARRGDVVPCTPSGTVDSACAREFVETFGRRAWRRPLAVDEVTRYVAIADQSATVLGDFYEGLAMATAGLLQSPNFLFRVEIGEEADGRRRYSSVEMASRLSYLIWNAPPDEALLAAGERGDLVDAELLRAQAERMVAEERSRGALRDFFAELLRLEGLDRLPQDPDEFPAMSATIGAAMRESTLRTIEDHLLVEGGSYRDLFTTRTTFVNPELAALYGVEAPAEGEWARVELPDGPRAGLLGQASVLALFSHSHASSPTLRGKFVRETLLCQSIPPPPADVGELPEPSPELPTMRERLQEHRANPACASCHSITDPIGLALENFDAIGSFREQENGATIDPSGELDGTAFADARELGQAMASHPQLTACLVRNLYRYGTGHVETRGEEPTIRDLADAFAGEPELGALMVELVTSDGFRFAGSAD</sequence>
<gene>
    <name evidence="6" type="ORF">DB32_007700</name>
</gene>
<feature type="domain" description="DUF1585" evidence="1">
    <location>
        <begin position="469"/>
        <end position="540"/>
    </location>
</feature>
<reference evidence="6 7" key="1">
    <citation type="submission" date="2015-03" db="EMBL/GenBank/DDBJ databases">
        <title>Genome assembly of Sandaracinus amylolyticus DSM 53668.</title>
        <authorList>
            <person name="Sharma G."/>
            <person name="Subramanian S."/>
        </authorList>
    </citation>
    <scope>NUCLEOTIDE SEQUENCE [LARGE SCALE GENOMIC DNA]</scope>
    <source>
        <strain evidence="6 7">DSM 53668</strain>
    </source>
</reference>
<dbReference type="Pfam" id="PF07624">
    <property type="entry name" value="PSD2"/>
    <property type="match status" value="1"/>
</dbReference>
<feature type="domain" description="DUF1587" evidence="2">
    <location>
        <begin position="56"/>
        <end position="117"/>
    </location>
</feature>
<dbReference type="STRING" id="927083.DB32_007700"/>
<dbReference type="InterPro" id="IPR013042">
    <property type="entry name" value="DUF1592"/>
</dbReference>
<dbReference type="AlphaFoldDB" id="A0A0F6YNK5"/>
<dbReference type="Pfam" id="PF07637">
    <property type="entry name" value="PSD5"/>
    <property type="match status" value="1"/>
</dbReference>
<dbReference type="KEGG" id="samy:DB32_007700"/>
<accession>A0A0F6YNK5</accession>
<proteinExistence type="predicted"/>
<evidence type="ECO:0000259" key="3">
    <source>
        <dbReference type="Pfam" id="PF07627"/>
    </source>
</evidence>
<dbReference type="InterPro" id="IPR013036">
    <property type="entry name" value="DUF1587"/>
</dbReference>
<dbReference type="EMBL" id="CP011125">
    <property type="protein sequence ID" value="AKF10551.1"/>
    <property type="molecule type" value="Genomic_DNA"/>
</dbReference>
<evidence type="ECO:0000313" key="7">
    <source>
        <dbReference type="Proteomes" id="UP000034883"/>
    </source>
</evidence>
<dbReference type="OrthoDB" id="188778at2"/>